<organism evidence="3 4">
    <name type="scientific">Coprinopsis cinerea (strain Okayama-7 / 130 / ATCC MYA-4618 / FGSC 9003)</name>
    <name type="common">Inky cap fungus</name>
    <name type="synonym">Hormographiella aspergillata</name>
    <dbReference type="NCBI Taxonomy" id="240176"/>
    <lineage>
        <taxon>Eukaryota</taxon>
        <taxon>Fungi</taxon>
        <taxon>Dikarya</taxon>
        <taxon>Basidiomycota</taxon>
        <taxon>Agaricomycotina</taxon>
        <taxon>Agaricomycetes</taxon>
        <taxon>Agaricomycetidae</taxon>
        <taxon>Agaricales</taxon>
        <taxon>Agaricineae</taxon>
        <taxon>Psathyrellaceae</taxon>
        <taxon>Coprinopsis</taxon>
    </lineage>
</organism>
<feature type="domain" description="Protein kinase" evidence="2">
    <location>
        <begin position="397"/>
        <end position="678"/>
    </location>
</feature>
<dbReference type="PANTHER" id="PTHR44167">
    <property type="entry name" value="OVARIAN-SPECIFIC SERINE/THREONINE-PROTEIN KINASE LOK-RELATED"/>
    <property type="match status" value="1"/>
</dbReference>
<feature type="compositionally biased region" description="Basic and acidic residues" evidence="1">
    <location>
        <begin position="37"/>
        <end position="50"/>
    </location>
</feature>
<feature type="compositionally biased region" description="Low complexity" evidence="1">
    <location>
        <begin position="123"/>
        <end position="138"/>
    </location>
</feature>
<dbReference type="GeneID" id="6014239"/>
<dbReference type="InterPro" id="IPR008271">
    <property type="entry name" value="Ser/Thr_kinase_AS"/>
</dbReference>
<feature type="region of interest" description="Disordered" evidence="1">
    <location>
        <begin position="13"/>
        <end position="71"/>
    </location>
</feature>
<sequence length="757" mass="84710">MVRIALWTVMNKLSPSRAKGKSSPRSSPVPSSSPSIHVEELGELSDKENQDPSVVENYQPSPPTVEVIDYTSPPTVEVVDYTSPPTVEVVDYTQTSPPTVEVIDNATSVEEQSSPQPSPVPSSSPSTTTTSVEELSPLSDKESQEPPNAENHQPRPPSDELDDDLYNVVVIDSPKRPKRSSFILEGFEDDDLYNVCEPKELSPIPGLGLYDVKKDATPTPVPDSDTTAKKDLTPTQEPKSDTTQQEPTPAQEPESDTTQKDPAPTQEEKSDTANQDPTPTQGSESDTTKKDLTPAQKSKSDNKKQVSEGIPGLVYYQKRPLARDDDDTDSPAKKLKANDDSDRTVIPQNNLGFGSRIPTFNFKGSFFRQLELKERIMIVNHQHLGDRRMDTRLFISSVVPATPGDPDTAAIRRSAPRVFVKLLHPSPGYGVNTTEITAYKRIDRLKNILDSEVKKFSIFVLSLEAYISCYGGPTMTTQIFVMPLLKRDLSAALRERNQYDGPSENVQLWIAQIAAGVHFLHNCGIMHRDLKSENILLDAGDNALVTDFGNSFVQVDWINAKLDYDLLYSRANLGTPGWLAPEVEQGLWYGPASDWWGVGAIMLEAMVHPANFYMALSQFRATRLLYPRSRSGADAKFAFETEQTSVPCAFAREVLWMLLHHDPRDRYRYDQLYSHTYFAVYRDGRVVSIFDILEFETAARLNKAKQESGPTSEDPTEDHHQLPYKCDLWRFDHPGTNAEVWLPSYSKIHQIIDKAYE</sequence>
<dbReference type="VEuPathDB" id="FungiDB:CC1G_08690"/>
<dbReference type="GO" id="GO:0044773">
    <property type="term" value="P:mitotic DNA damage checkpoint signaling"/>
    <property type="evidence" value="ECO:0007669"/>
    <property type="project" value="TreeGrafter"/>
</dbReference>
<protein>
    <submittedName>
        <fullName evidence="3">AGC/AGC1 protein kinase</fullName>
    </submittedName>
</protein>
<evidence type="ECO:0000259" key="2">
    <source>
        <dbReference type="PROSITE" id="PS50011"/>
    </source>
</evidence>
<evidence type="ECO:0000313" key="3">
    <source>
        <dbReference type="EMBL" id="EAU84149.1"/>
    </source>
</evidence>
<dbReference type="KEGG" id="cci:CC1G_08690"/>
<dbReference type="GO" id="GO:0005524">
    <property type="term" value="F:ATP binding"/>
    <property type="evidence" value="ECO:0007669"/>
    <property type="project" value="InterPro"/>
</dbReference>
<dbReference type="SUPFAM" id="SSF56112">
    <property type="entry name" value="Protein kinase-like (PK-like)"/>
    <property type="match status" value="1"/>
</dbReference>
<dbReference type="InterPro" id="IPR011009">
    <property type="entry name" value="Kinase-like_dom_sf"/>
</dbReference>
<dbReference type="PROSITE" id="PS00108">
    <property type="entry name" value="PROTEIN_KINASE_ST"/>
    <property type="match status" value="1"/>
</dbReference>
<dbReference type="OMA" id="WPAINTH"/>
<dbReference type="InParanoid" id="A8NZG9"/>
<dbReference type="GO" id="GO:0005634">
    <property type="term" value="C:nucleus"/>
    <property type="evidence" value="ECO:0007669"/>
    <property type="project" value="TreeGrafter"/>
</dbReference>
<proteinExistence type="predicted"/>
<dbReference type="AlphaFoldDB" id="A8NZG9"/>
<keyword evidence="3" id="KW-0418">Kinase</keyword>
<dbReference type="eggNOG" id="KOG0606">
    <property type="taxonomic scope" value="Eukaryota"/>
</dbReference>
<feature type="compositionally biased region" description="Basic and acidic residues" evidence="1">
    <location>
        <begin position="330"/>
        <end position="343"/>
    </location>
</feature>
<accession>A8NZG9</accession>
<name>A8NZG9_COPC7</name>
<dbReference type="OrthoDB" id="1668230at2759"/>
<dbReference type="PROSITE" id="PS50011">
    <property type="entry name" value="PROTEIN_KINASE_DOM"/>
    <property type="match status" value="1"/>
</dbReference>
<feature type="compositionally biased region" description="Basic and acidic residues" evidence="1">
    <location>
        <begin position="286"/>
        <end position="306"/>
    </location>
</feature>
<dbReference type="Gene3D" id="1.10.510.10">
    <property type="entry name" value="Transferase(Phosphotransferase) domain 1"/>
    <property type="match status" value="1"/>
</dbReference>
<keyword evidence="3" id="KW-0808">Transferase</keyword>
<keyword evidence="4" id="KW-1185">Reference proteome</keyword>
<dbReference type="InterPro" id="IPR000719">
    <property type="entry name" value="Prot_kinase_dom"/>
</dbReference>
<dbReference type="GO" id="GO:0004674">
    <property type="term" value="F:protein serine/threonine kinase activity"/>
    <property type="evidence" value="ECO:0007669"/>
    <property type="project" value="TreeGrafter"/>
</dbReference>
<dbReference type="Pfam" id="PF00069">
    <property type="entry name" value="Pkinase"/>
    <property type="match status" value="1"/>
</dbReference>
<dbReference type="RefSeq" id="XP_001837677.1">
    <property type="nucleotide sequence ID" value="XM_001837625.1"/>
</dbReference>
<evidence type="ECO:0000313" key="4">
    <source>
        <dbReference type="Proteomes" id="UP000001861"/>
    </source>
</evidence>
<dbReference type="Proteomes" id="UP000001861">
    <property type="component" value="Unassembled WGS sequence"/>
</dbReference>
<reference evidence="3 4" key="1">
    <citation type="journal article" date="2010" name="Proc. Natl. Acad. Sci. U.S.A.">
        <title>Insights into evolution of multicellular fungi from the assembled chromosomes of the mushroom Coprinopsis cinerea (Coprinus cinereus).</title>
        <authorList>
            <person name="Stajich J.E."/>
            <person name="Wilke S.K."/>
            <person name="Ahren D."/>
            <person name="Au C.H."/>
            <person name="Birren B.W."/>
            <person name="Borodovsky M."/>
            <person name="Burns C."/>
            <person name="Canback B."/>
            <person name="Casselton L.A."/>
            <person name="Cheng C.K."/>
            <person name="Deng J."/>
            <person name="Dietrich F.S."/>
            <person name="Fargo D.C."/>
            <person name="Farman M.L."/>
            <person name="Gathman A.C."/>
            <person name="Goldberg J."/>
            <person name="Guigo R."/>
            <person name="Hoegger P.J."/>
            <person name="Hooker J.B."/>
            <person name="Huggins A."/>
            <person name="James T.Y."/>
            <person name="Kamada T."/>
            <person name="Kilaru S."/>
            <person name="Kodira C."/>
            <person name="Kues U."/>
            <person name="Kupfer D."/>
            <person name="Kwan H.S."/>
            <person name="Lomsadze A."/>
            <person name="Li W."/>
            <person name="Lilly W.W."/>
            <person name="Ma L.J."/>
            <person name="Mackey A.J."/>
            <person name="Manning G."/>
            <person name="Martin F."/>
            <person name="Muraguchi H."/>
            <person name="Natvig D.O."/>
            <person name="Palmerini H."/>
            <person name="Ramesh M.A."/>
            <person name="Rehmeyer C.J."/>
            <person name="Roe B.A."/>
            <person name="Shenoy N."/>
            <person name="Stanke M."/>
            <person name="Ter-Hovhannisyan V."/>
            <person name="Tunlid A."/>
            <person name="Velagapudi R."/>
            <person name="Vision T.J."/>
            <person name="Zeng Q."/>
            <person name="Zolan M.E."/>
            <person name="Pukkila P.J."/>
        </authorList>
    </citation>
    <scope>NUCLEOTIDE SEQUENCE [LARGE SCALE GENOMIC DNA]</scope>
    <source>
        <strain evidence="4">Okayama-7 / 130 / ATCC MYA-4618 / FGSC 9003</strain>
    </source>
</reference>
<dbReference type="STRING" id="240176.A8NZG9"/>
<feature type="compositionally biased region" description="Low complexity" evidence="1">
    <location>
        <begin position="23"/>
        <end position="35"/>
    </location>
</feature>
<dbReference type="SMART" id="SM00220">
    <property type="entry name" value="S_TKc"/>
    <property type="match status" value="1"/>
</dbReference>
<feature type="compositionally biased region" description="Polar residues" evidence="1">
    <location>
        <begin position="272"/>
        <end position="285"/>
    </location>
</feature>
<feature type="region of interest" description="Disordered" evidence="1">
    <location>
        <begin position="89"/>
        <end position="347"/>
    </location>
</feature>
<gene>
    <name evidence="3" type="ORF">CC1G_08690</name>
</gene>
<evidence type="ECO:0000256" key="1">
    <source>
        <dbReference type="SAM" id="MobiDB-lite"/>
    </source>
</evidence>
<dbReference type="PANTHER" id="PTHR44167:SF24">
    <property type="entry name" value="SERINE_THREONINE-PROTEIN KINASE CHK2"/>
    <property type="match status" value="1"/>
</dbReference>
<feature type="compositionally biased region" description="Polar residues" evidence="1">
    <location>
        <begin position="233"/>
        <end position="248"/>
    </location>
</feature>
<comment type="caution">
    <text evidence="3">The sequence shown here is derived from an EMBL/GenBank/DDBJ whole genome shotgun (WGS) entry which is preliminary data.</text>
</comment>
<dbReference type="EMBL" id="AACS02000006">
    <property type="protein sequence ID" value="EAU84149.1"/>
    <property type="molecule type" value="Genomic_DNA"/>
</dbReference>